<dbReference type="Gene3D" id="1.20.1250.40">
    <property type="match status" value="1"/>
</dbReference>
<feature type="domain" description="RNA polymerase Rpb4/RPC9 core" evidence="4">
    <location>
        <begin position="28"/>
        <end position="172"/>
    </location>
</feature>
<dbReference type="EMBL" id="KI545857">
    <property type="protein sequence ID" value="EST08598.1"/>
    <property type="molecule type" value="Genomic_DNA"/>
</dbReference>
<protein>
    <submittedName>
        <fullName evidence="5">RNA polymerase II fourth largest subunit</fullName>
    </submittedName>
</protein>
<evidence type="ECO:0000256" key="2">
    <source>
        <dbReference type="ARBA" id="ARBA00023242"/>
    </source>
</evidence>
<evidence type="ECO:0000256" key="3">
    <source>
        <dbReference type="ARBA" id="ARBA00025724"/>
    </source>
</evidence>
<dbReference type="GO" id="GO:0030880">
    <property type="term" value="C:RNA polymerase complex"/>
    <property type="evidence" value="ECO:0007669"/>
    <property type="project" value="InterPro"/>
</dbReference>
<dbReference type="GO" id="GO:0005634">
    <property type="term" value="C:nucleus"/>
    <property type="evidence" value="ECO:0007669"/>
    <property type="project" value="UniProtKB-SubCell"/>
</dbReference>
<dbReference type="GO" id="GO:0006352">
    <property type="term" value="P:DNA-templated transcription initiation"/>
    <property type="evidence" value="ECO:0007669"/>
    <property type="project" value="InterPro"/>
</dbReference>
<dbReference type="InterPro" id="IPR038324">
    <property type="entry name" value="Rpb4/RPC9_sf"/>
</dbReference>
<dbReference type="AlphaFoldDB" id="V5EY58"/>
<evidence type="ECO:0000259" key="4">
    <source>
        <dbReference type="SMART" id="SM00657"/>
    </source>
</evidence>
<dbReference type="HOGENOM" id="CLU_110332_1_0_1"/>
<evidence type="ECO:0000313" key="6">
    <source>
        <dbReference type="Proteomes" id="UP000019377"/>
    </source>
</evidence>
<comment type="similarity">
    <text evidence="3">Belongs to the eukaryotic RPB4 RNA polymerase subunit family.</text>
</comment>
<evidence type="ECO:0000313" key="5">
    <source>
        <dbReference type="EMBL" id="EST08598.1"/>
    </source>
</evidence>
<dbReference type="GO" id="GO:0000166">
    <property type="term" value="F:nucleotide binding"/>
    <property type="evidence" value="ECO:0007669"/>
    <property type="project" value="InterPro"/>
</dbReference>
<dbReference type="PANTHER" id="PTHR21297">
    <property type="entry name" value="DNA-DIRECTED RNA POLYMERASE II"/>
    <property type="match status" value="1"/>
</dbReference>
<dbReference type="OMA" id="HRKTQNE"/>
<dbReference type="SMART" id="SM00657">
    <property type="entry name" value="RPOL4c"/>
    <property type="match status" value="1"/>
</dbReference>
<dbReference type="eggNOG" id="KOG2351">
    <property type="taxonomic scope" value="Eukaryota"/>
</dbReference>
<organism evidence="5 6">
    <name type="scientific">Kalmanozyma brasiliensis (strain GHG001)</name>
    <name type="common">Yeast</name>
    <name type="synonym">Pseudozyma brasiliensis</name>
    <dbReference type="NCBI Taxonomy" id="1365824"/>
    <lineage>
        <taxon>Eukaryota</taxon>
        <taxon>Fungi</taxon>
        <taxon>Dikarya</taxon>
        <taxon>Basidiomycota</taxon>
        <taxon>Ustilaginomycotina</taxon>
        <taxon>Ustilaginomycetes</taxon>
        <taxon>Ustilaginales</taxon>
        <taxon>Ustilaginaceae</taxon>
        <taxon>Kalmanozyma</taxon>
    </lineage>
</organism>
<keyword evidence="6" id="KW-1185">Reference proteome</keyword>
<dbReference type="InterPro" id="IPR006590">
    <property type="entry name" value="RNA_pol_Rpb4/RPC9_core"/>
</dbReference>
<dbReference type="InterPro" id="IPR005574">
    <property type="entry name" value="Rpb4/RPC9"/>
</dbReference>
<dbReference type="Pfam" id="PF03874">
    <property type="entry name" value="RNA_pol_Rpb4"/>
    <property type="match status" value="1"/>
</dbReference>
<reference evidence="6" key="1">
    <citation type="journal article" date="2013" name="Genome Announc.">
        <title>Draft genome sequence of Pseudozyma brasiliensis sp. nov. strain GHG001, a high producer of endo-1,4-xylanase isolated from an insect pest of sugarcane.</title>
        <authorList>
            <person name="Oliveira J.V.D.C."/>
            <person name="dos Santos R.A.C."/>
            <person name="Borges T.A."/>
            <person name="Riano-Pachon D.M."/>
            <person name="Goldman G.H."/>
        </authorList>
    </citation>
    <scope>NUCLEOTIDE SEQUENCE [LARGE SCALE GENOMIC DNA]</scope>
    <source>
        <strain evidence="6">GHG001</strain>
    </source>
</reference>
<dbReference type="SUPFAM" id="SSF47819">
    <property type="entry name" value="HRDC-like"/>
    <property type="match status" value="1"/>
</dbReference>
<gene>
    <name evidence="5" type="ORF">PSEUBRA_SCAF15g05624</name>
</gene>
<dbReference type="InterPro" id="IPR010997">
    <property type="entry name" value="HRDC-like_sf"/>
</dbReference>
<dbReference type="Proteomes" id="UP000019377">
    <property type="component" value="Unassembled WGS sequence"/>
</dbReference>
<name>V5EY58_KALBG</name>
<sequence>MQAHDVGRDRRHRGMIEDEDAAIGKLGTEFEDAGCLLISEVELVFSQPDALGSAGEAGAGGRDEVATAVFSKTKDYVSEFSRYKDPNTIREIRELLLKHAKLDERLVDEHGNELPDDEAGGLQLTQFEMAQLANLCITEVDEAKALIPTLATRDDALLDSLLQELDNIRRFS</sequence>
<comment type="subcellular location">
    <subcellularLocation>
        <location evidence="1">Nucleus</location>
    </subcellularLocation>
</comment>
<proteinExistence type="inferred from homology"/>
<dbReference type="STRING" id="1365824.V5EY58"/>
<evidence type="ECO:0000256" key="1">
    <source>
        <dbReference type="ARBA" id="ARBA00004123"/>
    </source>
</evidence>
<dbReference type="RefSeq" id="XP_016293587.1">
    <property type="nucleotide sequence ID" value="XM_016434889.1"/>
</dbReference>
<dbReference type="OrthoDB" id="2186918at2759"/>
<accession>V5EY58</accession>
<dbReference type="GeneID" id="27417499"/>
<dbReference type="InterPro" id="IPR045222">
    <property type="entry name" value="Rpb4-like"/>
</dbReference>
<keyword evidence="2" id="KW-0539">Nucleus</keyword>